<dbReference type="Pfam" id="PF06674">
    <property type="entry name" value="DUF1176"/>
    <property type="match status" value="1"/>
</dbReference>
<sequence>MKLPFFALALAVTAPLPVVADNASIDLKLFGRHEIEGGLSTCHLAFWQSNRDPETDQYAYLIYMPYDENGMPTKAMIEIGKERIALSESARGDFDPPPQLGYRLYSSADHATHVLVRIEEAVVTGSLQTIAKAQVTVVREDLPPFVAGAKGVIGCPGPSSVSSSEAPPAPAEQPPVASMPSPSAPASSYAGPDGLSLGPAVLLTAASEVPAPVRNEIATYAPDQCSEPEILAYPGQRYALAESFILWEVPCFLGAYQGTSIFAITQDPPGDWATMLSLPNPPALEGENNAQMMNPEVLPSRGLFVTTEVGRTEGDCGVYRVFRLMDAPGETFEFQLMEYREKIACDGVQSEPSSWPLQFSAGE</sequence>
<protein>
    <recommendedName>
        <fullName evidence="5">DUF1176 domain-containing protein</fullName>
    </recommendedName>
</protein>
<name>A0ABY2QP12_9HYPH</name>
<organism evidence="3 4">
    <name type="scientific">Rhizobium rhizophilum</name>
    <dbReference type="NCBI Taxonomy" id="1850373"/>
    <lineage>
        <taxon>Bacteria</taxon>
        <taxon>Pseudomonadati</taxon>
        <taxon>Pseudomonadota</taxon>
        <taxon>Alphaproteobacteria</taxon>
        <taxon>Hyphomicrobiales</taxon>
        <taxon>Rhizobiaceae</taxon>
        <taxon>Rhizobium/Agrobacterium group</taxon>
        <taxon>Rhizobium</taxon>
    </lineage>
</organism>
<feature type="signal peptide" evidence="2">
    <location>
        <begin position="1"/>
        <end position="20"/>
    </location>
</feature>
<dbReference type="EMBL" id="STGT01000006">
    <property type="protein sequence ID" value="THV11077.1"/>
    <property type="molecule type" value="Genomic_DNA"/>
</dbReference>
<feature type="region of interest" description="Disordered" evidence="1">
    <location>
        <begin position="157"/>
        <end position="190"/>
    </location>
</feature>
<dbReference type="RefSeq" id="WP_136560248.1">
    <property type="nucleotide sequence ID" value="NZ_STGT01000006.1"/>
</dbReference>
<evidence type="ECO:0000256" key="1">
    <source>
        <dbReference type="SAM" id="MobiDB-lite"/>
    </source>
</evidence>
<dbReference type="InterPro" id="IPR009560">
    <property type="entry name" value="DUF1176"/>
</dbReference>
<evidence type="ECO:0000313" key="4">
    <source>
        <dbReference type="Proteomes" id="UP000309667"/>
    </source>
</evidence>
<proteinExistence type="predicted"/>
<evidence type="ECO:0000256" key="2">
    <source>
        <dbReference type="SAM" id="SignalP"/>
    </source>
</evidence>
<feature type="compositionally biased region" description="Low complexity" evidence="1">
    <location>
        <begin position="174"/>
        <end position="190"/>
    </location>
</feature>
<feature type="chain" id="PRO_5047035995" description="DUF1176 domain-containing protein" evidence="2">
    <location>
        <begin position="21"/>
        <end position="363"/>
    </location>
</feature>
<keyword evidence="4" id="KW-1185">Reference proteome</keyword>
<evidence type="ECO:0000313" key="3">
    <source>
        <dbReference type="EMBL" id="THV11077.1"/>
    </source>
</evidence>
<reference evidence="3 4" key="1">
    <citation type="submission" date="2019-04" db="EMBL/GenBank/DDBJ databases">
        <title>Genome sequence of strain 7209-2.</title>
        <authorList>
            <person name="Gao J."/>
            <person name="Sun J."/>
        </authorList>
    </citation>
    <scope>NUCLEOTIDE SEQUENCE [LARGE SCALE GENOMIC DNA]</scope>
    <source>
        <strain evidence="3 4">7209-2</strain>
    </source>
</reference>
<comment type="caution">
    <text evidence="3">The sequence shown here is derived from an EMBL/GenBank/DDBJ whole genome shotgun (WGS) entry which is preliminary data.</text>
</comment>
<keyword evidence="2" id="KW-0732">Signal</keyword>
<evidence type="ECO:0008006" key="5">
    <source>
        <dbReference type="Google" id="ProtNLM"/>
    </source>
</evidence>
<gene>
    <name evidence="3" type="ORF">E9677_22255</name>
</gene>
<dbReference type="Proteomes" id="UP000309667">
    <property type="component" value="Unassembled WGS sequence"/>
</dbReference>
<accession>A0ABY2QP12</accession>